<protein>
    <submittedName>
        <fullName evidence="2">Uncharacterized protein</fullName>
    </submittedName>
</protein>
<keyword evidence="3" id="KW-1185">Reference proteome</keyword>
<gene>
    <name evidence="2" type="ORF">RchiOBHm_Chr2g0142891</name>
</gene>
<dbReference type="EMBL" id="PDCK01000040">
    <property type="protein sequence ID" value="PRQ51302.1"/>
    <property type="molecule type" value="Genomic_DNA"/>
</dbReference>
<organism evidence="2 3">
    <name type="scientific">Rosa chinensis</name>
    <name type="common">China rose</name>
    <dbReference type="NCBI Taxonomy" id="74649"/>
    <lineage>
        <taxon>Eukaryota</taxon>
        <taxon>Viridiplantae</taxon>
        <taxon>Streptophyta</taxon>
        <taxon>Embryophyta</taxon>
        <taxon>Tracheophyta</taxon>
        <taxon>Spermatophyta</taxon>
        <taxon>Magnoliopsida</taxon>
        <taxon>eudicotyledons</taxon>
        <taxon>Gunneridae</taxon>
        <taxon>Pentapetalae</taxon>
        <taxon>rosids</taxon>
        <taxon>fabids</taxon>
        <taxon>Rosales</taxon>
        <taxon>Rosaceae</taxon>
        <taxon>Rosoideae</taxon>
        <taxon>Rosoideae incertae sedis</taxon>
        <taxon>Rosa</taxon>
    </lineage>
</organism>
<feature type="compositionally biased region" description="Basic and acidic residues" evidence="1">
    <location>
        <begin position="31"/>
        <end position="41"/>
    </location>
</feature>
<evidence type="ECO:0000313" key="3">
    <source>
        <dbReference type="Proteomes" id="UP000238479"/>
    </source>
</evidence>
<evidence type="ECO:0000256" key="1">
    <source>
        <dbReference type="SAM" id="MobiDB-lite"/>
    </source>
</evidence>
<proteinExistence type="predicted"/>
<dbReference type="Gramene" id="PRQ51302">
    <property type="protein sequence ID" value="PRQ51302"/>
    <property type="gene ID" value="RchiOBHm_Chr2g0142891"/>
</dbReference>
<comment type="caution">
    <text evidence="2">The sequence shown here is derived from an EMBL/GenBank/DDBJ whole genome shotgun (WGS) entry which is preliminary data.</text>
</comment>
<feature type="compositionally biased region" description="Low complexity" evidence="1">
    <location>
        <begin position="42"/>
        <end position="55"/>
    </location>
</feature>
<accession>A0A2P6RY03</accession>
<feature type="region of interest" description="Disordered" evidence="1">
    <location>
        <begin position="23"/>
        <end position="55"/>
    </location>
</feature>
<reference evidence="2 3" key="1">
    <citation type="journal article" date="2018" name="Nat. Genet.">
        <title>The Rosa genome provides new insights in the design of modern roses.</title>
        <authorList>
            <person name="Bendahmane M."/>
        </authorList>
    </citation>
    <scope>NUCLEOTIDE SEQUENCE [LARGE SCALE GENOMIC DNA]</scope>
    <source>
        <strain evidence="3">cv. Old Blush</strain>
    </source>
</reference>
<dbReference type="Proteomes" id="UP000238479">
    <property type="component" value="Chromosome 2"/>
</dbReference>
<sequence length="55" mass="5898">MLGQRPKLSARPMNLQMRVVLHVGNDGEDGGGSKERTRMVEAKSSSAAAGMSKIR</sequence>
<name>A0A2P6RY03_ROSCH</name>
<evidence type="ECO:0000313" key="2">
    <source>
        <dbReference type="EMBL" id="PRQ51302.1"/>
    </source>
</evidence>
<dbReference type="AlphaFoldDB" id="A0A2P6RY03"/>